<protein>
    <submittedName>
        <fullName evidence="1">Uncharacterized protein</fullName>
    </submittedName>
</protein>
<evidence type="ECO:0000313" key="2">
    <source>
        <dbReference type="Proteomes" id="UP001595530"/>
    </source>
</evidence>
<organism evidence="1 2">
    <name type="scientific">Undibacterium arcticum</name>
    <dbReference type="NCBI Taxonomy" id="1762892"/>
    <lineage>
        <taxon>Bacteria</taxon>
        <taxon>Pseudomonadati</taxon>
        <taxon>Pseudomonadota</taxon>
        <taxon>Betaproteobacteria</taxon>
        <taxon>Burkholderiales</taxon>
        <taxon>Oxalobacteraceae</taxon>
        <taxon>Undibacterium</taxon>
    </lineage>
</organism>
<proteinExistence type="predicted"/>
<gene>
    <name evidence="1" type="ORF">ACFOFO_19620</name>
</gene>
<keyword evidence="2" id="KW-1185">Reference proteome</keyword>
<evidence type="ECO:0000313" key="1">
    <source>
        <dbReference type="EMBL" id="MFC3110143.1"/>
    </source>
</evidence>
<accession>A0ABV7F7S8</accession>
<dbReference type="EMBL" id="JBHRTP010000070">
    <property type="protein sequence ID" value="MFC3110143.1"/>
    <property type="molecule type" value="Genomic_DNA"/>
</dbReference>
<reference evidence="2" key="1">
    <citation type="journal article" date="2019" name="Int. J. Syst. Evol. Microbiol.">
        <title>The Global Catalogue of Microorganisms (GCM) 10K type strain sequencing project: providing services to taxonomists for standard genome sequencing and annotation.</title>
        <authorList>
            <consortium name="The Broad Institute Genomics Platform"/>
            <consortium name="The Broad Institute Genome Sequencing Center for Infectious Disease"/>
            <person name="Wu L."/>
            <person name="Ma J."/>
        </authorList>
    </citation>
    <scope>NUCLEOTIDE SEQUENCE [LARGE SCALE GENOMIC DNA]</scope>
    <source>
        <strain evidence="2">KCTC 42986</strain>
    </source>
</reference>
<dbReference type="RefSeq" id="WP_390323711.1">
    <property type="nucleotide sequence ID" value="NZ_JBHRTP010000070.1"/>
</dbReference>
<name>A0ABV7F7S8_9BURK</name>
<comment type="caution">
    <text evidence="1">The sequence shown here is derived from an EMBL/GenBank/DDBJ whole genome shotgun (WGS) entry which is preliminary data.</text>
</comment>
<dbReference type="Proteomes" id="UP001595530">
    <property type="component" value="Unassembled WGS sequence"/>
</dbReference>
<sequence>MTQCRRTHTARQGSVLVLFGVDIETVLRCEDDCVSFEYSLSEIDHKKMQAAGYKKLGRNVASFSIHGVETWCKSPRFT</sequence>